<dbReference type="Gene3D" id="1.10.1040.10">
    <property type="entry name" value="N-(1-d-carboxylethyl)-l-norvaline Dehydrogenase, domain 2"/>
    <property type="match status" value="1"/>
</dbReference>
<dbReference type="InterPro" id="IPR013328">
    <property type="entry name" value="6PGD_dom2"/>
</dbReference>
<dbReference type="InterPro" id="IPR013752">
    <property type="entry name" value="KPA_reductase"/>
</dbReference>
<proteinExistence type="inferred from homology"/>
<evidence type="ECO:0000256" key="2">
    <source>
        <dbReference type="ARBA" id="ARBA00022857"/>
    </source>
</evidence>
<dbReference type="GO" id="GO:0005739">
    <property type="term" value="C:mitochondrion"/>
    <property type="evidence" value="ECO:0007669"/>
    <property type="project" value="TreeGrafter"/>
</dbReference>
<dbReference type="GO" id="GO:0050661">
    <property type="term" value="F:NADP binding"/>
    <property type="evidence" value="ECO:0007669"/>
    <property type="project" value="TreeGrafter"/>
</dbReference>
<dbReference type="InterPro" id="IPR008927">
    <property type="entry name" value="6-PGluconate_DH-like_C_sf"/>
</dbReference>
<dbReference type="InterPro" id="IPR050838">
    <property type="entry name" value="Ketopantoate_reductase"/>
</dbReference>
<feature type="compositionally biased region" description="Polar residues" evidence="4">
    <location>
        <begin position="254"/>
        <end position="264"/>
    </location>
</feature>
<evidence type="ECO:0000313" key="7">
    <source>
        <dbReference type="EMBL" id="KAK4461395.1"/>
    </source>
</evidence>
<feature type="domain" description="Ketopantoate reductase C-terminal" evidence="6">
    <location>
        <begin position="583"/>
        <end position="712"/>
    </location>
</feature>
<sequence>MDHREFEWNTQGPRVPPFSSDSIGRRYDHSNNKKLLLSNNPITCHFDDHLRKSAAAPSKALPLTSRRIQPNAASHALVTASFPPLRRVVSRHCDARPLAHYHDPSATLVNTGNLYLLVGGRPQLRVFARISCRHTAWFLNNDKAGRGASQQLMDRPFTMTVPLPKNKNNTQEQPLLPFNVAVGKLGRYMRRRPGPMAVPPPKSSDEKPVAIRRVQSRQTPSALTSTTIPAADPPDAVQINTQALSRRMDMHGEVQSNGQPQHVQSPGPAGASQDASQPGSVQHQEPSQEAHSATLVEASKAHNQMSEPEVRTQTDTSRKNLQSEAVQEDSQTERIRSRLALWDQEEKAASTKPVQFAVEQRFVPSDQIYIMGTDPVGRYIAYAIAGCESLPPPYYMLHAYGLGRDWKRAGRGITVYEGEQAIRRDRIIGLDTSTSYYDEDTKNMVIKNLIVTVPAGHVRRVLEPFVHRLDHRSTICLVNDGLGVAEDLIQAYFPDVLRRPTFLLGHFSTLLGHTGDQFSVEKVREGRLYLTLFQHTIADPIIRHRFKRHPPIERTQNAQHLLRILTAVPDLNASGHPPQDFFRYKLPTVAFQSVVDPLTVMLDCTYDKLPSNSYARLLIDQLLSEVCGVVSRMWECRNSQKFQQFATSTKLRDEVWHKMMRRRTASSRMRTDAARGRETDIDYLCGYFVRRGREQGLSVNTLDTIISEVKGKRQVARERQGIDIPLEI</sequence>
<comment type="similarity">
    <text evidence="1">Belongs to the ketopantoate reductase family.</text>
</comment>
<feature type="domain" description="Ketopantoate reductase N-terminal" evidence="5">
    <location>
        <begin position="368"/>
        <end position="498"/>
    </location>
</feature>
<evidence type="ECO:0000259" key="6">
    <source>
        <dbReference type="Pfam" id="PF08546"/>
    </source>
</evidence>
<reference evidence="7" key="1">
    <citation type="journal article" date="2023" name="Mol. Phylogenet. Evol.">
        <title>Genome-scale phylogeny and comparative genomics of the fungal order Sordariales.</title>
        <authorList>
            <person name="Hensen N."/>
            <person name="Bonometti L."/>
            <person name="Westerberg I."/>
            <person name="Brannstrom I.O."/>
            <person name="Guillou S."/>
            <person name="Cros-Aarteil S."/>
            <person name="Calhoun S."/>
            <person name="Haridas S."/>
            <person name="Kuo A."/>
            <person name="Mondo S."/>
            <person name="Pangilinan J."/>
            <person name="Riley R."/>
            <person name="LaButti K."/>
            <person name="Andreopoulos B."/>
            <person name="Lipzen A."/>
            <person name="Chen C."/>
            <person name="Yan M."/>
            <person name="Daum C."/>
            <person name="Ng V."/>
            <person name="Clum A."/>
            <person name="Steindorff A."/>
            <person name="Ohm R.A."/>
            <person name="Martin F."/>
            <person name="Silar P."/>
            <person name="Natvig D.O."/>
            <person name="Lalanne C."/>
            <person name="Gautier V."/>
            <person name="Ament-Velasquez S.L."/>
            <person name="Kruys A."/>
            <person name="Hutchinson M.I."/>
            <person name="Powell A.J."/>
            <person name="Barry K."/>
            <person name="Miller A.N."/>
            <person name="Grigoriev I.V."/>
            <person name="Debuchy R."/>
            <person name="Gladieux P."/>
            <person name="Hiltunen Thoren M."/>
            <person name="Johannesson H."/>
        </authorList>
    </citation>
    <scope>NUCLEOTIDE SEQUENCE</scope>
    <source>
        <strain evidence="7">PSN324</strain>
    </source>
</reference>
<keyword evidence="3" id="KW-0560">Oxidoreductase</keyword>
<dbReference type="SUPFAM" id="SSF48179">
    <property type="entry name" value="6-phosphogluconate dehydrogenase C-terminal domain-like"/>
    <property type="match status" value="1"/>
</dbReference>
<feature type="compositionally biased region" description="Basic and acidic residues" evidence="4">
    <location>
        <begin position="308"/>
        <end position="318"/>
    </location>
</feature>
<feature type="region of interest" description="Disordered" evidence="4">
    <location>
        <begin position="251"/>
        <end position="333"/>
    </location>
</feature>
<organism evidence="7 8">
    <name type="scientific">Cladorrhinum samala</name>
    <dbReference type="NCBI Taxonomy" id="585594"/>
    <lineage>
        <taxon>Eukaryota</taxon>
        <taxon>Fungi</taxon>
        <taxon>Dikarya</taxon>
        <taxon>Ascomycota</taxon>
        <taxon>Pezizomycotina</taxon>
        <taxon>Sordariomycetes</taxon>
        <taxon>Sordariomycetidae</taxon>
        <taxon>Sordariales</taxon>
        <taxon>Podosporaceae</taxon>
        <taxon>Cladorrhinum</taxon>
    </lineage>
</organism>
<dbReference type="Proteomes" id="UP001321749">
    <property type="component" value="Unassembled WGS sequence"/>
</dbReference>
<dbReference type="AlphaFoldDB" id="A0AAV9HKV5"/>
<dbReference type="PANTHER" id="PTHR43765">
    <property type="entry name" value="2-DEHYDROPANTOATE 2-REDUCTASE-RELATED"/>
    <property type="match status" value="1"/>
</dbReference>
<dbReference type="GO" id="GO:0008677">
    <property type="term" value="F:2-dehydropantoate 2-reductase activity"/>
    <property type="evidence" value="ECO:0007669"/>
    <property type="project" value="TreeGrafter"/>
</dbReference>
<evidence type="ECO:0000256" key="4">
    <source>
        <dbReference type="SAM" id="MobiDB-lite"/>
    </source>
</evidence>
<protein>
    <submittedName>
        <fullName evidence="7">Ketopantoate reductase PanE/ApbA C terminal-domain-containing protein</fullName>
    </submittedName>
</protein>
<gene>
    <name evidence="7" type="ORF">QBC42DRAFT_347263</name>
</gene>
<name>A0AAV9HKV5_9PEZI</name>
<dbReference type="Pfam" id="PF02558">
    <property type="entry name" value="ApbA"/>
    <property type="match status" value="1"/>
</dbReference>
<evidence type="ECO:0000256" key="3">
    <source>
        <dbReference type="ARBA" id="ARBA00023002"/>
    </source>
</evidence>
<dbReference type="Pfam" id="PF08546">
    <property type="entry name" value="ApbA_C"/>
    <property type="match status" value="1"/>
</dbReference>
<feature type="compositionally biased region" description="Polar residues" evidence="4">
    <location>
        <begin position="216"/>
        <end position="228"/>
    </location>
</feature>
<feature type="region of interest" description="Disordered" evidence="4">
    <location>
        <begin position="1"/>
        <end position="24"/>
    </location>
</feature>
<comment type="caution">
    <text evidence="7">The sequence shown here is derived from an EMBL/GenBank/DDBJ whole genome shotgun (WGS) entry which is preliminary data.</text>
</comment>
<evidence type="ECO:0000259" key="5">
    <source>
        <dbReference type="Pfam" id="PF02558"/>
    </source>
</evidence>
<accession>A0AAV9HKV5</accession>
<dbReference type="InterPro" id="IPR013332">
    <property type="entry name" value="KPR_N"/>
</dbReference>
<keyword evidence="8" id="KW-1185">Reference proteome</keyword>
<keyword evidence="2" id="KW-0521">NADP</keyword>
<dbReference type="PANTHER" id="PTHR43765:SF2">
    <property type="entry name" value="2-DEHYDROPANTOATE 2-REDUCTASE"/>
    <property type="match status" value="1"/>
</dbReference>
<reference evidence="7" key="2">
    <citation type="submission" date="2023-06" db="EMBL/GenBank/DDBJ databases">
        <authorList>
            <consortium name="Lawrence Berkeley National Laboratory"/>
            <person name="Mondo S.J."/>
            <person name="Hensen N."/>
            <person name="Bonometti L."/>
            <person name="Westerberg I."/>
            <person name="Brannstrom I.O."/>
            <person name="Guillou S."/>
            <person name="Cros-Aarteil S."/>
            <person name="Calhoun S."/>
            <person name="Haridas S."/>
            <person name="Kuo A."/>
            <person name="Pangilinan J."/>
            <person name="Riley R."/>
            <person name="Labutti K."/>
            <person name="Andreopoulos B."/>
            <person name="Lipzen A."/>
            <person name="Chen C."/>
            <person name="Yanf M."/>
            <person name="Daum C."/>
            <person name="Ng V."/>
            <person name="Clum A."/>
            <person name="Steindorff A."/>
            <person name="Ohm R."/>
            <person name="Martin F."/>
            <person name="Silar P."/>
            <person name="Natvig D."/>
            <person name="Lalanne C."/>
            <person name="Gautier V."/>
            <person name="Ament-Velasquez S.L."/>
            <person name="Kruys A."/>
            <person name="Hutchinson M.I."/>
            <person name="Powell A.J."/>
            <person name="Barry K."/>
            <person name="Miller A.N."/>
            <person name="Grigoriev I.V."/>
            <person name="Debuchy R."/>
            <person name="Gladieux P."/>
            <person name="Thoren M.H."/>
            <person name="Johannesson H."/>
        </authorList>
    </citation>
    <scope>NUCLEOTIDE SEQUENCE</scope>
    <source>
        <strain evidence="7">PSN324</strain>
    </source>
</reference>
<evidence type="ECO:0000313" key="8">
    <source>
        <dbReference type="Proteomes" id="UP001321749"/>
    </source>
</evidence>
<evidence type="ECO:0000256" key="1">
    <source>
        <dbReference type="ARBA" id="ARBA00007870"/>
    </source>
</evidence>
<feature type="compositionally biased region" description="Polar residues" evidence="4">
    <location>
        <begin position="319"/>
        <end position="329"/>
    </location>
</feature>
<feature type="region of interest" description="Disordered" evidence="4">
    <location>
        <begin position="215"/>
        <end position="236"/>
    </location>
</feature>
<dbReference type="EMBL" id="MU864992">
    <property type="protein sequence ID" value="KAK4461395.1"/>
    <property type="molecule type" value="Genomic_DNA"/>
</dbReference>
<feature type="compositionally biased region" description="Polar residues" evidence="4">
    <location>
        <begin position="273"/>
        <end position="291"/>
    </location>
</feature>